<dbReference type="SUPFAM" id="SSF53850">
    <property type="entry name" value="Periplasmic binding protein-like II"/>
    <property type="match status" value="1"/>
</dbReference>
<dbReference type="InterPro" id="IPR042100">
    <property type="entry name" value="Bug_dom1"/>
</dbReference>
<dbReference type="Proteomes" id="UP000277294">
    <property type="component" value="Unassembled WGS sequence"/>
</dbReference>
<dbReference type="Gene3D" id="3.40.190.10">
    <property type="entry name" value="Periplasmic binding protein-like II"/>
    <property type="match status" value="1"/>
</dbReference>
<feature type="chain" id="PRO_5018215886" evidence="2">
    <location>
        <begin position="24"/>
        <end position="320"/>
    </location>
</feature>
<reference evidence="3 4" key="1">
    <citation type="submission" date="2018-10" db="EMBL/GenBank/DDBJ databases">
        <authorList>
            <person name="Criscuolo A."/>
        </authorList>
    </citation>
    <scope>NUCLEOTIDE SEQUENCE [LARGE SCALE GENOMIC DNA]</scope>
    <source>
        <strain evidence="3">DnA1</strain>
    </source>
</reference>
<gene>
    <name evidence="3" type="ORF">PIGHUM_03125</name>
</gene>
<dbReference type="Pfam" id="PF03401">
    <property type="entry name" value="TctC"/>
    <property type="match status" value="1"/>
</dbReference>
<keyword evidence="2" id="KW-0732">Signal</keyword>
<comment type="similarity">
    <text evidence="1">Belongs to the UPF0065 (bug) family.</text>
</comment>
<evidence type="ECO:0000256" key="1">
    <source>
        <dbReference type="ARBA" id="ARBA00006987"/>
    </source>
</evidence>
<feature type="signal peptide" evidence="2">
    <location>
        <begin position="1"/>
        <end position="23"/>
    </location>
</feature>
<keyword evidence="3" id="KW-0675">Receptor</keyword>
<dbReference type="RefSeq" id="WP_160142303.1">
    <property type="nucleotide sequence ID" value="NZ_UWPJ01000024.1"/>
</dbReference>
<evidence type="ECO:0000313" key="3">
    <source>
        <dbReference type="EMBL" id="VCU71045.1"/>
    </source>
</evidence>
<dbReference type="PIRSF" id="PIRSF017082">
    <property type="entry name" value="YflP"/>
    <property type="match status" value="1"/>
</dbReference>
<proteinExistence type="inferred from homology"/>
<dbReference type="Gene3D" id="3.40.190.150">
    <property type="entry name" value="Bordetella uptake gene, domain 1"/>
    <property type="match status" value="1"/>
</dbReference>
<sequence>MNKKGMLTTAVFAVAAVWGAAQAQTAAGARALTIVVPYPAGGTADLLPRLLAPKVQAILGEPVIVLNKPGAAGNIGADYVAQSPSDGKTLLVVPPHFFVADMLYKLKFSPREFVPISIMASYPNVLLVGAKHDALDLKGFIEYAKTSKAPPTAGSPGTGTSQHLTAEMLRLMANFDYSHIPYKGSSQVLTDLVGGQLDFAFDNLLAAQPMIKAGRLKLLGVGSATRNKLYPDVPAIQELVPGFESITWMGIAAAPGTPDAIAERLSRAFQQAARSPEISRQIEDMQAEVVGSSSADMAAIVRQNIELWSKVIKTANVTLE</sequence>
<keyword evidence="4" id="KW-1185">Reference proteome</keyword>
<dbReference type="OrthoDB" id="7243230at2"/>
<evidence type="ECO:0000313" key="4">
    <source>
        <dbReference type="Proteomes" id="UP000277294"/>
    </source>
</evidence>
<dbReference type="EMBL" id="UWPJ01000024">
    <property type="protein sequence ID" value="VCU71045.1"/>
    <property type="molecule type" value="Genomic_DNA"/>
</dbReference>
<dbReference type="AlphaFoldDB" id="A0A3P4B797"/>
<protein>
    <submittedName>
        <fullName evidence="3">Tripartite tricarboxylate transporter family receptor</fullName>
    </submittedName>
</protein>
<name>A0A3P4B797_9BURK</name>
<organism evidence="3 4">
    <name type="scientific">Pigmentiphaga humi</name>
    <dbReference type="NCBI Taxonomy" id="2478468"/>
    <lineage>
        <taxon>Bacteria</taxon>
        <taxon>Pseudomonadati</taxon>
        <taxon>Pseudomonadota</taxon>
        <taxon>Betaproteobacteria</taxon>
        <taxon>Burkholderiales</taxon>
        <taxon>Alcaligenaceae</taxon>
        <taxon>Pigmentiphaga</taxon>
    </lineage>
</organism>
<evidence type="ECO:0000256" key="2">
    <source>
        <dbReference type="SAM" id="SignalP"/>
    </source>
</evidence>
<dbReference type="CDD" id="cd07012">
    <property type="entry name" value="PBP2_Bug_TTT"/>
    <property type="match status" value="1"/>
</dbReference>
<accession>A0A3P4B797</accession>
<dbReference type="PANTHER" id="PTHR42928:SF5">
    <property type="entry name" value="BLR1237 PROTEIN"/>
    <property type="match status" value="1"/>
</dbReference>
<dbReference type="PANTHER" id="PTHR42928">
    <property type="entry name" value="TRICARBOXYLATE-BINDING PROTEIN"/>
    <property type="match status" value="1"/>
</dbReference>
<dbReference type="InterPro" id="IPR005064">
    <property type="entry name" value="BUG"/>
</dbReference>